<sequence>MKQYVCPRGRFDWQCRESKWFVRPSDGGGERSKGVDEAVRLLKKPVRLTASRVEMVHPAY</sequence>
<organism evidence="1 2">
    <name type="scientific">Paenibacillus profundus</name>
    <dbReference type="NCBI Taxonomy" id="1173085"/>
    <lineage>
        <taxon>Bacteria</taxon>
        <taxon>Bacillati</taxon>
        <taxon>Bacillota</taxon>
        <taxon>Bacilli</taxon>
        <taxon>Bacillales</taxon>
        <taxon>Paenibacillaceae</taxon>
        <taxon>Paenibacillus</taxon>
    </lineage>
</organism>
<reference evidence="1 2" key="1">
    <citation type="submission" date="2021-11" db="EMBL/GenBank/DDBJ databases">
        <title>Draft genome sequence of Paenibacillus profundus YoMME, a new Gram-positive bacteria with exoelectrogenic properties.</title>
        <authorList>
            <person name="Hubenova Y."/>
            <person name="Hubenova E."/>
            <person name="Manasiev Y."/>
            <person name="Peykov S."/>
            <person name="Mitov M."/>
        </authorList>
    </citation>
    <scope>NUCLEOTIDE SEQUENCE [LARGE SCALE GENOMIC DNA]</scope>
    <source>
        <strain evidence="1 2">YoMME</strain>
    </source>
</reference>
<evidence type="ECO:0000313" key="1">
    <source>
        <dbReference type="EMBL" id="MCE5168975.1"/>
    </source>
</evidence>
<name>A0ABS8YF55_9BACL</name>
<gene>
    <name evidence="1" type="ORF">LQV63_06590</name>
</gene>
<accession>A0ABS8YF55</accession>
<proteinExistence type="predicted"/>
<dbReference type="EMBL" id="JAJNBZ010000003">
    <property type="protein sequence ID" value="MCE5168975.1"/>
    <property type="molecule type" value="Genomic_DNA"/>
</dbReference>
<keyword evidence="2" id="KW-1185">Reference proteome</keyword>
<protein>
    <recommendedName>
        <fullName evidence="3">DUF2188 domain-containing protein</fullName>
    </recommendedName>
</protein>
<comment type="caution">
    <text evidence="1">The sequence shown here is derived from an EMBL/GenBank/DDBJ whole genome shotgun (WGS) entry which is preliminary data.</text>
</comment>
<dbReference type="RefSeq" id="WP_233696099.1">
    <property type="nucleotide sequence ID" value="NZ_JAJNBZ010000003.1"/>
</dbReference>
<dbReference type="Proteomes" id="UP001199916">
    <property type="component" value="Unassembled WGS sequence"/>
</dbReference>
<evidence type="ECO:0008006" key="3">
    <source>
        <dbReference type="Google" id="ProtNLM"/>
    </source>
</evidence>
<evidence type="ECO:0000313" key="2">
    <source>
        <dbReference type="Proteomes" id="UP001199916"/>
    </source>
</evidence>